<reference evidence="2" key="1">
    <citation type="submission" date="2023-05" db="EMBL/GenBank/DDBJ databases">
        <authorList>
            <person name="Huff M."/>
        </authorList>
    </citation>
    <scope>NUCLEOTIDE SEQUENCE</scope>
</reference>
<sequence>MSVSLKVLEHEIYTITPIKVLGPVSFAPLGLIDMFNSGGAIEGLKYEVKTGSQSSEEIPENLSIGLVVLVSIKVKGCGRFGAYSSAKPSKCKVGISEVDFAYELASGLITLNLDDMPPEDQKVHNVEIEL</sequence>
<protein>
    <submittedName>
        <fullName evidence="2">Uncharacterized protein</fullName>
    </submittedName>
</protein>
<gene>
    <name evidence="2" type="ORF">FPE_LOCUS27118</name>
</gene>
<keyword evidence="1" id="KW-0119">Carbohydrate metabolism</keyword>
<dbReference type="Pfam" id="PF05691">
    <property type="entry name" value="Raffinose_syn"/>
    <property type="match status" value="1"/>
</dbReference>
<accession>A0AAD2A1K2</accession>
<keyword evidence="3" id="KW-1185">Reference proteome</keyword>
<dbReference type="Proteomes" id="UP000834106">
    <property type="component" value="Chromosome 17"/>
</dbReference>
<dbReference type="PANTHER" id="PTHR31268">
    <property type="match status" value="1"/>
</dbReference>
<proteinExistence type="predicted"/>
<dbReference type="EMBL" id="OU503052">
    <property type="protein sequence ID" value="CAI9779688.1"/>
    <property type="molecule type" value="Genomic_DNA"/>
</dbReference>
<dbReference type="AlphaFoldDB" id="A0AAD2A1K2"/>
<evidence type="ECO:0000256" key="1">
    <source>
        <dbReference type="ARBA" id="ARBA00023277"/>
    </source>
</evidence>
<dbReference type="InterPro" id="IPR008811">
    <property type="entry name" value="Glycosyl_hydrolases_36"/>
</dbReference>
<organism evidence="2 3">
    <name type="scientific">Fraxinus pennsylvanica</name>
    <dbReference type="NCBI Taxonomy" id="56036"/>
    <lineage>
        <taxon>Eukaryota</taxon>
        <taxon>Viridiplantae</taxon>
        <taxon>Streptophyta</taxon>
        <taxon>Embryophyta</taxon>
        <taxon>Tracheophyta</taxon>
        <taxon>Spermatophyta</taxon>
        <taxon>Magnoliopsida</taxon>
        <taxon>eudicotyledons</taxon>
        <taxon>Gunneridae</taxon>
        <taxon>Pentapetalae</taxon>
        <taxon>asterids</taxon>
        <taxon>lamiids</taxon>
        <taxon>Lamiales</taxon>
        <taxon>Oleaceae</taxon>
        <taxon>Oleeae</taxon>
        <taxon>Fraxinus</taxon>
    </lineage>
</organism>
<evidence type="ECO:0000313" key="2">
    <source>
        <dbReference type="EMBL" id="CAI9779688.1"/>
    </source>
</evidence>
<name>A0AAD2A1K2_9LAMI</name>
<evidence type="ECO:0000313" key="3">
    <source>
        <dbReference type="Proteomes" id="UP000834106"/>
    </source>
</evidence>
<dbReference type="PANTHER" id="PTHR31268:SF5">
    <property type="entry name" value="GALACTINOL--SUCROSE GALACTOSYLTRANSFERASE 6-RELATED"/>
    <property type="match status" value="1"/>
</dbReference>